<dbReference type="Proteomes" id="UP000770661">
    <property type="component" value="Unassembled WGS sequence"/>
</dbReference>
<dbReference type="AlphaFoldDB" id="A0A8J4YW14"/>
<comment type="caution">
    <text evidence="2">The sequence shown here is derived from an EMBL/GenBank/DDBJ whole genome shotgun (WGS) entry which is preliminary data.</text>
</comment>
<proteinExistence type="predicted"/>
<keyword evidence="1" id="KW-0732">Signal</keyword>
<feature type="chain" id="PRO_5035150844" evidence="1">
    <location>
        <begin position="24"/>
        <end position="346"/>
    </location>
</feature>
<protein>
    <submittedName>
        <fullName evidence="2">Uncharacterized protein</fullName>
    </submittedName>
</protein>
<sequence>MKSGWRCLSVGCLGVAVFVRVNPDEGISGRLEELVRLAGIEAVLTRLAGGGGELGLGGLAAEHRTAGAGGRAGSGGGIDSPFAGLKGLKGRPANSRDSKDSKDSLESGEASLALIADLSQVAAVAVEAVGDLLQAAVGQLHGVGPFGVFQVAGLLVGEVVAGVVVPHGPLEVIIGPGGGGGGGQGQEDGQLWAKHGQRLHSWSKQVVPAHVTVYDYGTLCWFRDGRIVKAKVDEELANISSNFEGKESRSSSNKTAKDVAAVIMPSLANIISVAVSTAVTTAIKDFTDKMENKANEMQRYCLLNKYEYDKLEQYSRRDNLRISGLEENETSLSLRSAGSQDRTTAC</sequence>
<name>A0A8J4YW14_CHIOP</name>
<gene>
    <name evidence="2" type="ORF">GWK47_030024</name>
</gene>
<dbReference type="EMBL" id="JACEEZ010001020">
    <property type="protein sequence ID" value="KAG0729576.1"/>
    <property type="molecule type" value="Genomic_DNA"/>
</dbReference>
<organism evidence="2 3">
    <name type="scientific">Chionoecetes opilio</name>
    <name type="common">Atlantic snow crab</name>
    <name type="synonym">Cancer opilio</name>
    <dbReference type="NCBI Taxonomy" id="41210"/>
    <lineage>
        <taxon>Eukaryota</taxon>
        <taxon>Metazoa</taxon>
        <taxon>Ecdysozoa</taxon>
        <taxon>Arthropoda</taxon>
        <taxon>Crustacea</taxon>
        <taxon>Multicrustacea</taxon>
        <taxon>Malacostraca</taxon>
        <taxon>Eumalacostraca</taxon>
        <taxon>Eucarida</taxon>
        <taxon>Decapoda</taxon>
        <taxon>Pleocyemata</taxon>
        <taxon>Brachyura</taxon>
        <taxon>Eubrachyura</taxon>
        <taxon>Majoidea</taxon>
        <taxon>Majidae</taxon>
        <taxon>Chionoecetes</taxon>
    </lineage>
</organism>
<evidence type="ECO:0000256" key="1">
    <source>
        <dbReference type="SAM" id="SignalP"/>
    </source>
</evidence>
<reference evidence="2" key="1">
    <citation type="submission" date="2020-07" db="EMBL/GenBank/DDBJ databases">
        <title>The High-quality genome of the commercially important snow crab, Chionoecetes opilio.</title>
        <authorList>
            <person name="Jeong J.-H."/>
            <person name="Ryu S."/>
        </authorList>
    </citation>
    <scope>NUCLEOTIDE SEQUENCE</scope>
    <source>
        <strain evidence="2">MADBK_172401_WGS</strain>
        <tissue evidence="2">Digestive gland</tissue>
    </source>
</reference>
<accession>A0A8J4YW14</accession>
<feature type="signal peptide" evidence="1">
    <location>
        <begin position="1"/>
        <end position="23"/>
    </location>
</feature>
<keyword evidence="3" id="KW-1185">Reference proteome</keyword>
<evidence type="ECO:0000313" key="3">
    <source>
        <dbReference type="Proteomes" id="UP000770661"/>
    </source>
</evidence>
<evidence type="ECO:0000313" key="2">
    <source>
        <dbReference type="EMBL" id="KAG0729576.1"/>
    </source>
</evidence>